<keyword evidence="1" id="KW-0175">Coiled coil</keyword>
<accession>A0AAV7MZ96</accession>
<organism evidence="2 3">
    <name type="scientific">Pleurodeles waltl</name>
    <name type="common">Iberian ribbed newt</name>
    <dbReference type="NCBI Taxonomy" id="8319"/>
    <lineage>
        <taxon>Eukaryota</taxon>
        <taxon>Metazoa</taxon>
        <taxon>Chordata</taxon>
        <taxon>Craniata</taxon>
        <taxon>Vertebrata</taxon>
        <taxon>Euteleostomi</taxon>
        <taxon>Amphibia</taxon>
        <taxon>Batrachia</taxon>
        <taxon>Caudata</taxon>
        <taxon>Salamandroidea</taxon>
        <taxon>Salamandridae</taxon>
        <taxon>Pleurodelinae</taxon>
        <taxon>Pleurodeles</taxon>
    </lineage>
</organism>
<protein>
    <submittedName>
        <fullName evidence="2">Uncharacterized protein</fullName>
    </submittedName>
</protein>
<evidence type="ECO:0000313" key="2">
    <source>
        <dbReference type="EMBL" id="KAJ1107642.1"/>
    </source>
</evidence>
<proteinExistence type="predicted"/>
<gene>
    <name evidence="2" type="ORF">NDU88_005032</name>
</gene>
<feature type="coiled-coil region" evidence="1">
    <location>
        <begin position="65"/>
        <end position="92"/>
    </location>
</feature>
<keyword evidence="3" id="KW-1185">Reference proteome</keyword>
<dbReference type="Proteomes" id="UP001066276">
    <property type="component" value="Chromosome 9"/>
</dbReference>
<evidence type="ECO:0000256" key="1">
    <source>
        <dbReference type="SAM" id="Coils"/>
    </source>
</evidence>
<evidence type="ECO:0000313" key="3">
    <source>
        <dbReference type="Proteomes" id="UP001066276"/>
    </source>
</evidence>
<dbReference type="AlphaFoldDB" id="A0AAV7MZ96"/>
<dbReference type="EMBL" id="JANPWB010000013">
    <property type="protein sequence ID" value="KAJ1107642.1"/>
    <property type="molecule type" value="Genomic_DNA"/>
</dbReference>
<name>A0AAV7MZ96_PLEWA</name>
<comment type="caution">
    <text evidence="2">The sequence shown here is derived from an EMBL/GenBank/DDBJ whole genome shotgun (WGS) entry which is preliminary data.</text>
</comment>
<sequence>MVLLVGEYGPNYDDSQFYYSLSARLAQWTGVLQLQGGDFNCVLCPESDRCRGLRGITLPKHVGVHSSIRNRLAQLDLELAELEWQHMETEERHLLASIKTKIDECHKVSQSEVNHLGKYAVARVYGEGERPGATLAALLQPF</sequence>
<reference evidence="2" key="1">
    <citation type="journal article" date="2022" name="bioRxiv">
        <title>Sequencing and chromosome-scale assembly of the giantPleurodeles waltlgenome.</title>
        <authorList>
            <person name="Brown T."/>
            <person name="Elewa A."/>
            <person name="Iarovenko S."/>
            <person name="Subramanian E."/>
            <person name="Araus A.J."/>
            <person name="Petzold A."/>
            <person name="Susuki M."/>
            <person name="Suzuki K.-i.T."/>
            <person name="Hayashi T."/>
            <person name="Toyoda A."/>
            <person name="Oliveira C."/>
            <person name="Osipova E."/>
            <person name="Leigh N.D."/>
            <person name="Simon A."/>
            <person name="Yun M.H."/>
        </authorList>
    </citation>
    <scope>NUCLEOTIDE SEQUENCE</scope>
    <source>
        <strain evidence="2">20211129_DDA</strain>
        <tissue evidence="2">Liver</tissue>
    </source>
</reference>